<evidence type="ECO:0008006" key="4">
    <source>
        <dbReference type="Google" id="ProtNLM"/>
    </source>
</evidence>
<dbReference type="InterPro" id="IPR029058">
    <property type="entry name" value="AB_hydrolase_fold"/>
</dbReference>
<reference evidence="2" key="1">
    <citation type="journal article" date="2014" name="Int. J. Syst. Evol. Microbiol.">
        <title>Complete genome sequence of Corynebacterium casei LMG S-19264T (=DSM 44701T), isolated from a smear-ripened cheese.</title>
        <authorList>
            <consortium name="US DOE Joint Genome Institute (JGI-PGF)"/>
            <person name="Walter F."/>
            <person name="Albersmeier A."/>
            <person name="Kalinowski J."/>
            <person name="Ruckert C."/>
        </authorList>
    </citation>
    <scope>NUCLEOTIDE SEQUENCE</scope>
    <source>
        <strain evidence="2">VKM B-2748</strain>
    </source>
</reference>
<dbReference type="RefSeq" id="WP_271199806.1">
    <property type="nucleotide sequence ID" value="NZ_BSFL01000001.1"/>
</dbReference>
<dbReference type="SUPFAM" id="SSF53474">
    <property type="entry name" value="alpha/beta-Hydrolases"/>
    <property type="match status" value="1"/>
</dbReference>
<reference evidence="2" key="2">
    <citation type="submission" date="2023-01" db="EMBL/GenBank/DDBJ databases">
        <authorList>
            <person name="Sun Q."/>
            <person name="Evtushenko L."/>
        </authorList>
    </citation>
    <scope>NUCLEOTIDE SEQUENCE</scope>
    <source>
        <strain evidence="2">VKM B-2748</strain>
    </source>
</reference>
<dbReference type="PANTHER" id="PTHR12558">
    <property type="entry name" value="CELL DIVISION CYCLE 16,23,27"/>
    <property type="match status" value="1"/>
</dbReference>
<dbReference type="Pfam" id="PF13432">
    <property type="entry name" value="TPR_16"/>
    <property type="match status" value="1"/>
</dbReference>
<protein>
    <recommendedName>
        <fullName evidence="4">Tetratricopeptide repeat protein</fullName>
    </recommendedName>
</protein>
<dbReference type="InterPro" id="IPR011990">
    <property type="entry name" value="TPR-like_helical_dom_sf"/>
</dbReference>
<dbReference type="Gene3D" id="3.40.50.1820">
    <property type="entry name" value="alpha/beta hydrolase"/>
    <property type="match status" value="1"/>
</dbReference>
<dbReference type="AlphaFoldDB" id="A0A9W6N5M6"/>
<evidence type="ECO:0000313" key="2">
    <source>
        <dbReference type="EMBL" id="GLK79344.1"/>
    </source>
</evidence>
<comment type="caution">
    <text evidence="2">The sequence shown here is derived from an EMBL/GenBank/DDBJ whole genome shotgun (WGS) entry which is preliminary data.</text>
</comment>
<keyword evidence="1" id="KW-0802">TPR repeat</keyword>
<name>A0A9W6N5M6_9HYPH</name>
<keyword evidence="3" id="KW-1185">Reference proteome</keyword>
<sequence>MSVVSLAARGAPLPHGRGPERIMIGDTALIDVVEPGAPTAIVFSAVNARSFSYYKMFMARPVNRVFLRDPDNLWYQRGVSAELSGVEPLAAYLAEVLRVLKPSTTIAFGSSMGGYASLLFGQKLDVDAIVSICPQTLLDPRLPHTPAAAPNGPYDDLSGLPAPAPKRKTYVFFGSADMVDIYNVYRMPQDGLTLLPIAGQDHMVMHHLMKNGEFERCVDAILAGRDYACSTPLDRRCDDPLLRALVGRLVEGVYREDPAYDPERYARATLALQPDWPAANYMLARVWAEQGKLEEAAKQAAKATKRAPGSIAFADFQAHLFLRREMYDEALAAYERCLEVRPKHYAALCALASLHARAGRTEIALRLLDDAVEIRPRQTRAQKLRDKIKSGRFEAGRTDVALDDE</sequence>
<dbReference type="Pfam" id="PF14559">
    <property type="entry name" value="TPR_19"/>
    <property type="match status" value="1"/>
</dbReference>
<evidence type="ECO:0000256" key="1">
    <source>
        <dbReference type="PROSITE-ProRule" id="PRU00339"/>
    </source>
</evidence>
<proteinExistence type="predicted"/>
<dbReference type="PANTHER" id="PTHR12558:SF13">
    <property type="entry name" value="CELL DIVISION CYCLE PROTEIN 27 HOMOLOG"/>
    <property type="match status" value="1"/>
</dbReference>
<organism evidence="2 3">
    <name type="scientific">Methylopila turkensis</name>
    <dbReference type="NCBI Taxonomy" id="1437816"/>
    <lineage>
        <taxon>Bacteria</taxon>
        <taxon>Pseudomonadati</taxon>
        <taxon>Pseudomonadota</taxon>
        <taxon>Alphaproteobacteria</taxon>
        <taxon>Hyphomicrobiales</taxon>
        <taxon>Methylopilaceae</taxon>
        <taxon>Methylopila</taxon>
    </lineage>
</organism>
<feature type="repeat" description="TPR" evidence="1">
    <location>
        <begin position="311"/>
        <end position="344"/>
    </location>
</feature>
<evidence type="ECO:0000313" key="3">
    <source>
        <dbReference type="Proteomes" id="UP001143309"/>
    </source>
</evidence>
<dbReference type="EMBL" id="BSFL01000001">
    <property type="protein sequence ID" value="GLK79344.1"/>
    <property type="molecule type" value="Genomic_DNA"/>
</dbReference>
<dbReference type="Proteomes" id="UP001143309">
    <property type="component" value="Unassembled WGS sequence"/>
</dbReference>
<dbReference type="SUPFAM" id="SSF48452">
    <property type="entry name" value="TPR-like"/>
    <property type="match status" value="1"/>
</dbReference>
<accession>A0A9W6N5M6</accession>
<dbReference type="SMART" id="SM00028">
    <property type="entry name" value="TPR"/>
    <property type="match status" value="3"/>
</dbReference>
<gene>
    <name evidence="2" type="ORF">GCM10008174_10850</name>
</gene>
<dbReference type="PROSITE" id="PS50005">
    <property type="entry name" value="TPR"/>
    <property type="match status" value="1"/>
</dbReference>
<dbReference type="InterPro" id="IPR019734">
    <property type="entry name" value="TPR_rpt"/>
</dbReference>
<dbReference type="Gene3D" id="1.25.40.10">
    <property type="entry name" value="Tetratricopeptide repeat domain"/>
    <property type="match status" value="1"/>
</dbReference>